<name>A0A7S1YUI0_TRICV</name>
<accession>A0A7S1YUI0</accession>
<feature type="region of interest" description="Disordered" evidence="1">
    <location>
        <begin position="1"/>
        <end position="49"/>
    </location>
</feature>
<dbReference type="EMBL" id="HBGO01000986">
    <property type="protein sequence ID" value="CAD9319605.1"/>
    <property type="molecule type" value="Transcribed_RNA"/>
</dbReference>
<gene>
    <name evidence="2" type="ORF">OSIN01602_LOCUS528</name>
</gene>
<evidence type="ECO:0000256" key="1">
    <source>
        <dbReference type="SAM" id="MobiDB-lite"/>
    </source>
</evidence>
<evidence type="ECO:0000313" key="2">
    <source>
        <dbReference type="EMBL" id="CAD9319605.1"/>
    </source>
</evidence>
<proteinExistence type="predicted"/>
<sequence length="438" mass="47022">MLEAERRNSVKKEQRRVAQERKELRIRERESANARKAADRAAREATKEERRQKKLLLRMEREKFAQEQKNAALRRCAELVQSNRVPIEITRGAAAAQAAANAAVAAVGGPTTPMIDTNQKKRSAIVVSTAQDLHQIVSHSKNLWTKYNAIAKEHNQKVNWIVVAKELGIRVKVREKYASMHSRAEQRGFDWVKCGHYRIKDHPQIFLEPTQAEQKAKMPPPSPNESRTVLIEGTKEVPTPVTTQAYIAFHLPEEPVHNTGVVLADPSHPPPMTANPTAAPIGVITTPAPPPLDPASVVVPAAAHVNPTVHHPQMTADPIHTTPDPKTTLDDKAAAAAAAAAAAQAAAQAAEAVDIAIKSDDAVKGSAAMADAFSVALAAAPANMDGSTPAMKHDSTVVYEISATRMGPDVTVAAPTIPGVGELAATAPLGAEHKVIRI</sequence>
<organism evidence="2">
    <name type="scientific">Trieres chinensis</name>
    <name type="common">Marine centric diatom</name>
    <name type="synonym">Odontella sinensis</name>
    <dbReference type="NCBI Taxonomy" id="1514140"/>
    <lineage>
        <taxon>Eukaryota</taxon>
        <taxon>Sar</taxon>
        <taxon>Stramenopiles</taxon>
        <taxon>Ochrophyta</taxon>
        <taxon>Bacillariophyta</taxon>
        <taxon>Mediophyceae</taxon>
        <taxon>Biddulphiophycidae</taxon>
        <taxon>Eupodiscales</taxon>
        <taxon>Parodontellaceae</taxon>
        <taxon>Trieres</taxon>
    </lineage>
</organism>
<protein>
    <submittedName>
        <fullName evidence="2">Uncharacterized protein</fullName>
    </submittedName>
</protein>
<dbReference type="AlphaFoldDB" id="A0A7S1YUI0"/>
<reference evidence="2" key="1">
    <citation type="submission" date="2021-01" db="EMBL/GenBank/DDBJ databases">
        <authorList>
            <person name="Corre E."/>
            <person name="Pelletier E."/>
            <person name="Niang G."/>
            <person name="Scheremetjew M."/>
            <person name="Finn R."/>
            <person name="Kale V."/>
            <person name="Holt S."/>
            <person name="Cochrane G."/>
            <person name="Meng A."/>
            <person name="Brown T."/>
            <person name="Cohen L."/>
        </authorList>
    </citation>
    <scope>NUCLEOTIDE SEQUENCE</scope>
    <source>
        <strain evidence="2">Grunow 1884</strain>
    </source>
</reference>